<dbReference type="Proteomes" id="UP001151529">
    <property type="component" value="Chromosome 5"/>
</dbReference>
<evidence type="ECO:0000313" key="1">
    <source>
        <dbReference type="EMBL" id="KAJ6736880.1"/>
    </source>
</evidence>
<comment type="caution">
    <text evidence="1">The sequence shown here is derived from an EMBL/GenBank/DDBJ whole genome shotgun (WGS) entry which is preliminary data.</text>
</comment>
<sequence length="182" mass="21857">MASRRRREGRREKRGDLCRREREAEGRRVCRANEKRRQKGEGCGWEKGVACEKKIRRPEKGLWVQKKIRFCADFWVKKIRFLQICEKKINRPEKGLGCREDKEGAWVQKKIRFCADFWVKKIRFLQICEKKINQPEKGLGCREDKEGAWVQKKIRFARRRQIGQRRGLGAEKIRKGLGCRRR</sequence>
<accession>A0A9Q0UUW6</accession>
<protein>
    <submittedName>
        <fullName evidence="1">Uncharacterized protein</fullName>
    </submittedName>
</protein>
<evidence type="ECO:0000313" key="2">
    <source>
        <dbReference type="Proteomes" id="UP001151529"/>
    </source>
</evidence>
<dbReference type="EMBL" id="JAPFFL010000003">
    <property type="protein sequence ID" value="KAJ6736880.1"/>
    <property type="molecule type" value="Genomic_DNA"/>
</dbReference>
<dbReference type="AlphaFoldDB" id="A0A9Q0UUW6"/>
<reference evidence="1" key="1">
    <citation type="submission" date="2022-11" db="EMBL/GenBank/DDBJ databases">
        <authorList>
            <person name="Hyden B.L."/>
            <person name="Feng K."/>
            <person name="Yates T."/>
            <person name="Jawdy S."/>
            <person name="Smart L.B."/>
            <person name="Muchero W."/>
        </authorList>
    </citation>
    <scope>NUCLEOTIDE SEQUENCE</scope>
    <source>
        <tissue evidence="1">Shoot tip</tissue>
    </source>
</reference>
<proteinExistence type="predicted"/>
<organism evidence="1 2">
    <name type="scientific">Salix viminalis</name>
    <name type="common">Common osier</name>
    <name type="synonym">Basket willow</name>
    <dbReference type="NCBI Taxonomy" id="40686"/>
    <lineage>
        <taxon>Eukaryota</taxon>
        <taxon>Viridiplantae</taxon>
        <taxon>Streptophyta</taxon>
        <taxon>Embryophyta</taxon>
        <taxon>Tracheophyta</taxon>
        <taxon>Spermatophyta</taxon>
        <taxon>Magnoliopsida</taxon>
        <taxon>eudicotyledons</taxon>
        <taxon>Gunneridae</taxon>
        <taxon>Pentapetalae</taxon>
        <taxon>rosids</taxon>
        <taxon>fabids</taxon>
        <taxon>Malpighiales</taxon>
        <taxon>Salicaceae</taxon>
        <taxon>Saliceae</taxon>
        <taxon>Salix</taxon>
    </lineage>
</organism>
<name>A0A9Q0UUW6_SALVM</name>
<keyword evidence="2" id="KW-1185">Reference proteome</keyword>
<gene>
    <name evidence="1" type="ORF">OIU85_018995</name>
</gene>
<reference evidence="1" key="2">
    <citation type="journal article" date="2023" name="Int. J. Mol. Sci.">
        <title>De Novo Assembly and Annotation of 11 Diverse Shrub Willow (Salix) Genomes Reveals Novel Gene Organization in Sex-Linked Regions.</title>
        <authorList>
            <person name="Hyden B."/>
            <person name="Feng K."/>
            <person name="Yates T.B."/>
            <person name="Jawdy S."/>
            <person name="Cereghino C."/>
            <person name="Smart L.B."/>
            <person name="Muchero W."/>
        </authorList>
    </citation>
    <scope>NUCLEOTIDE SEQUENCE [LARGE SCALE GENOMIC DNA]</scope>
    <source>
        <tissue evidence="1">Shoot tip</tissue>
    </source>
</reference>